<dbReference type="HOGENOM" id="CLU_040940_1_0_1"/>
<dbReference type="KEGG" id="psq:PUNSTDRAFT_47242"/>
<dbReference type="InterPro" id="IPR015797">
    <property type="entry name" value="NUDIX_hydrolase-like_dom_sf"/>
</dbReference>
<dbReference type="InterPro" id="IPR045121">
    <property type="entry name" value="CoAse"/>
</dbReference>
<protein>
    <recommendedName>
        <fullName evidence="2">Nudix hydrolase domain-containing protein</fullName>
    </recommendedName>
</protein>
<sequence>MSSRRDEIPPEVLAGLSEKTRACLDRLRRHTPDSLDLRGTRAQRTRSRSRSGRRYGSDREPTCRPDVSHTRRAAVLLLLFEREGKLRVLLTTRSQKLRSHPGQTALPGGKVDDTDADAEHTARREAFEEVGLPIDSPHVHHLCRLRTFLSASRLHVTPVVVFLSDPSLLEHLNKNAEEVDCIFDWPFEAILDPELLREEEETLVPRGSEHWFYDKEFHTINDVPLDWLGGTHYRNHRFRSSASPVKGLTADILIVAAQIAYDRPASFEPYAPDQLFGVDAVSYVQQPQTKQKDIGA</sequence>
<dbReference type="CDD" id="cd03426">
    <property type="entry name" value="NUDIX_CoAse_Nudt7"/>
    <property type="match status" value="1"/>
</dbReference>
<dbReference type="Gene3D" id="3.90.79.10">
    <property type="entry name" value="Nucleoside Triphosphate Pyrophosphohydrolase"/>
    <property type="match status" value="1"/>
</dbReference>
<accession>R7S564</accession>
<evidence type="ECO:0000256" key="1">
    <source>
        <dbReference type="SAM" id="MobiDB-lite"/>
    </source>
</evidence>
<dbReference type="OMA" id="DNHRCEE"/>
<dbReference type="SUPFAM" id="SSF55811">
    <property type="entry name" value="Nudix"/>
    <property type="match status" value="1"/>
</dbReference>
<feature type="compositionally biased region" description="Basic residues" evidence="1">
    <location>
        <begin position="41"/>
        <end position="53"/>
    </location>
</feature>
<feature type="compositionally biased region" description="Basic and acidic residues" evidence="1">
    <location>
        <begin position="55"/>
        <end position="66"/>
    </location>
</feature>
<organism evidence="3 4">
    <name type="scientific">Punctularia strigosozonata (strain HHB-11173)</name>
    <name type="common">White-rot fungus</name>
    <dbReference type="NCBI Taxonomy" id="741275"/>
    <lineage>
        <taxon>Eukaryota</taxon>
        <taxon>Fungi</taxon>
        <taxon>Dikarya</taxon>
        <taxon>Basidiomycota</taxon>
        <taxon>Agaricomycotina</taxon>
        <taxon>Agaricomycetes</taxon>
        <taxon>Corticiales</taxon>
        <taxon>Punctulariaceae</taxon>
        <taxon>Punctularia</taxon>
    </lineage>
</organism>
<dbReference type="GO" id="GO:0010945">
    <property type="term" value="F:coenzyme A diphosphatase activity"/>
    <property type="evidence" value="ECO:0007669"/>
    <property type="project" value="InterPro"/>
</dbReference>
<dbReference type="GO" id="GO:0015938">
    <property type="term" value="P:coenzyme A catabolic process"/>
    <property type="evidence" value="ECO:0007669"/>
    <property type="project" value="TreeGrafter"/>
</dbReference>
<evidence type="ECO:0000259" key="2">
    <source>
        <dbReference type="PROSITE" id="PS51462"/>
    </source>
</evidence>
<dbReference type="eggNOG" id="KOG3069">
    <property type="taxonomic scope" value="Eukaryota"/>
</dbReference>
<dbReference type="PANTHER" id="PTHR12992:SF45">
    <property type="entry name" value="NUDIX HYDROLASE DOMAIN-CONTAINING PROTEIN"/>
    <property type="match status" value="1"/>
</dbReference>
<dbReference type="OrthoDB" id="10260614at2759"/>
<evidence type="ECO:0000313" key="4">
    <source>
        <dbReference type="Proteomes" id="UP000054196"/>
    </source>
</evidence>
<feature type="region of interest" description="Disordered" evidence="1">
    <location>
        <begin position="34"/>
        <end position="66"/>
    </location>
</feature>
<reference evidence="4" key="1">
    <citation type="journal article" date="2012" name="Science">
        <title>The Paleozoic origin of enzymatic lignin decomposition reconstructed from 31 fungal genomes.</title>
        <authorList>
            <person name="Floudas D."/>
            <person name="Binder M."/>
            <person name="Riley R."/>
            <person name="Barry K."/>
            <person name="Blanchette R.A."/>
            <person name="Henrissat B."/>
            <person name="Martinez A.T."/>
            <person name="Otillar R."/>
            <person name="Spatafora J.W."/>
            <person name="Yadav J.S."/>
            <person name="Aerts A."/>
            <person name="Benoit I."/>
            <person name="Boyd A."/>
            <person name="Carlson A."/>
            <person name="Copeland A."/>
            <person name="Coutinho P.M."/>
            <person name="de Vries R.P."/>
            <person name="Ferreira P."/>
            <person name="Findley K."/>
            <person name="Foster B."/>
            <person name="Gaskell J."/>
            <person name="Glotzer D."/>
            <person name="Gorecki P."/>
            <person name="Heitman J."/>
            <person name="Hesse C."/>
            <person name="Hori C."/>
            <person name="Igarashi K."/>
            <person name="Jurgens J.A."/>
            <person name="Kallen N."/>
            <person name="Kersten P."/>
            <person name="Kohler A."/>
            <person name="Kuees U."/>
            <person name="Kumar T.K.A."/>
            <person name="Kuo A."/>
            <person name="LaButti K."/>
            <person name="Larrondo L.F."/>
            <person name="Lindquist E."/>
            <person name="Ling A."/>
            <person name="Lombard V."/>
            <person name="Lucas S."/>
            <person name="Lundell T."/>
            <person name="Martin R."/>
            <person name="McLaughlin D.J."/>
            <person name="Morgenstern I."/>
            <person name="Morin E."/>
            <person name="Murat C."/>
            <person name="Nagy L.G."/>
            <person name="Nolan M."/>
            <person name="Ohm R.A."/>
            <person name="Patyshakuliyeva A."/>
            <person name="Rokas A."/>
            <person name="Ruiz-Duenas F.J."/>
            <person name="Sabat G."/>
            <person name="Salamov A."/>
            <person name="Samejima M."/>
            <person name="Schmutz J."/>
            <person name="Slot J.C."/>
            <person name="St John F."/>
            <person name="Stenlid J."/>
            <person name="Sun H."/>
            <person name="Sun S."/>
            <person name="Syed K."/>
            <person name="Tsang A."/>
            <person name="Wiebenga A."/>
            <person name="Young D."/>
            <person name="Pisabarro A."/>
            <person name="Eastwood D.C."/>
            <person name="Martin F."/>
            <person name="Cullen D."/>
            <person name="Grigoriev I.V."/>
            <person name="Hibbett D.S."/>
        </authorList>
    </citation>
    <scope>NUCLEOTIDE SEQUENCE [LARGE SCALE GENOMIC DNA]</scope>
    <source>
        <strain evidence="4">HHB-11173 SS5</strain>
    </source>
</reference>
<dbReference type="GeneID" id="18882864"/>
<dbReference type="Pfam" id="PF00293">
    <property type="entry name" value="NUDIX"/>
    <property type="match status" value="1"/>
</dbReference>
<name>R7S564_PUNST</name>
<gene>
    <name evidence="3" type="ORF">PUNSTDRAFT_47242</name>
</gene>
<feature type="domain" description="Nudix hydrolase" evidence="2">
    <location>
        <begin position="70"/>
        <end position="209"/>
    </location>
</feature>
<dbReference type="AlphaFoldDB" id="R7S564"/>
<dbReference type="RefSeq" id="XP_007387935.1">
    <property type="nucleotide sequence ID" value="XM_007387873.1"/>
</dbReference>
<proteinExistence type="predicted"/>
<evidence type="ECO:0000313" key="3">
    <source>
        <dbReference type="EMBL" id="EIN05012.1"/>
    </source>
</evidence>
<keyword evidence="4" id="KW-1185">Reference proteome</keyword>
<dbReference type="PROSITE" id="PS51462">
    <property type="entry name" value="NUDIX"/>
    <property type="match status" value="1"/>
</dbReference>
<dbReference type="EMBL" id="JH687552">
    <property type="protein sequence ID" value="EIN05012.1"/>
    <property type="molecule type" value="Genomic_DNA"/>
</dbReference>
<dbReference type="Proteomes" id="UP000054196">
    <property type="component" value="Unassembled WGS sequence"/>
</dbReference>
<dbReference type="PANTHER" id="PTHR12992">
    <property type="entry name" value="NUDIX HYDROLASE"/>
    <property type="match status" value="1"/>
</dbReference>
<dbReference type="InterPro" id="IPR000086">
    <property type="entry name" value="NUDIX_hydrolase_dom"/>
</dbReference>